<sequence>MSMNAIETQARRVAVVGAGLSGLACAEAVQASGAAVVVFDKSRGPSGRMSTRRGDTWQCDHGAQYFTARDPAFRAEVNRWVEAGVAALWQPRLSVFGARPAAEAGEPTERFVGTPRMTSPAGFIAQGLDVQLQTTVTALVRQPAGWQLLTAEHGMLDTVFDAVLLAVPSPQAVPLLQGPAPDLAALAAGARMRGSWALMLRYDAPLSLPFDAAFVNEGPLRWVARDSSKPGRPAGPGETWLLHAEAEWSEAHIEATPEQAAEAMLTAFEALGAPRPATWAAHRWRYADTAPPLGEEAVWQPALGLGVCGDWLGSGKVEGAWRSGRALAALVSGAVRPD</sequence>
<keyword evidence="3" id="KW-1185">Reference proteome</keyword>
<dbReference type="PANTHER" id="PTHR16128:SF5">
    <property type="entry name" value="FAD_NAD(P)-BINDING OXIDOREDUCTASE FAMILY PROTEIN"/>
    <property type="match status" value="1"/>
</dbReference>
<dbReference type="OrthoDB" id="5792777at2"/>
<dbReference type="GO" id="GO:0016491">
    <property type="term" value="F:oxidoreductase activity"/>
    <property type="evidence" value="ECO:0007669"/>
    <property type="project" value="InterPro"/>
</dbReference>
<evidence type="ECO:0000259" key="1">
    <source>
        <dbReference type="Pfam" id="PF01593"/>
    </source>
</evidence>
<reference evidence="2 3" key="1">
    <citation type="submission" date="2018-05" db="EMBL/GenBank/DDBJ databases">
        <title>complete genome sequence of Aquabacterium olei NBRC 110486.</title>
        <authorList>
            <person name="Tang B."/>
            <person name="Chang J."/>
            <person name="Zhang L."/>
            <person name="Yang H."/>
        </authorList>
    </citation>
    <scope>NUCLEOTIDE SEQUENCE [LARGE SCALE GENOMIC DNA]</scope>
    <source>
        <strain evidence="2 3">NBRC 110486</strain>
    </source>
</reference>
<dbReference type="Gene3D" id="3.90.660.10">
    <property type="match status" value="1"/>
</dbReference>
<dbReference type="Gene3D" id="3.50.50.60">
    <property type="entry name" value="FAD/NAD(P)-binding domain"/>
    <property type="match status" value="1"/>
</dbReference>
<gene>
    <name evidence="2" type="ORF">DEH84_04130</name>
</gene>
<dbReference type="InterPro" id="IPR036188">
    <property type="entry name" value="FAD/NAD-bd_sf"/>
</dbReference>
<evidence type="ECO:0000313" key="3">
    <source>
        <dbReference type="Proteomes" id="UP000244892"/>
    </source>
</evidence>
<dbReference type="Pfam" id="PF01593">
    <property type="entry name" value="Amino_oxidase"/>
    <property type="match status" value="1"/>
</dbReference>
<dbReference type="Proteomes" id="UP000244892">
    <property type="component" value="Chromosome"/>
</dbReference>
<dbReference type="Pfam" id="PF13450">
    <property type="entry name" value="NAD_binding_8"/>
    <property type="match status" value="1"/>
</dbReference>
<feature type="domain" description="Amine oxidase" evidence="1">
    <location>
        <begin position="119"/>
        <end position="331"/>
    </location>
</feature>
<evidence type="ECO:0000313" key="2">
    <source>
        <dbReference type="EMBL" id="AWI52696.1"/>
    </source>
</evidence>
<dbReference type="AlphaFoldDB" id="A0A2U8FQW0"/>
<name>A0A2U8FQW0_9BURK</name>
<dbReference type="PRINTS" id="PR00419">
    <property type="entry name" value="ADXRDTASE"/>
</dbReference>
<accession>A0A2U8FQW0</accession>
<dbReference type="EMBL" id="CP029210">
    <property type="protein sequence ID" value="AWI52696.1"/>
    <property type="molecule type" value="Genomic_DNA"/>
</dbReference>
<dbReference type="InterPro" id="IPR002937">
    <property type="entry name" value="Amino_oxidase"/>
</dbReference>
<dbReference type="SUPFAM" id="SSF51905">
    <property type="entry name" value="FAD/NAD(P)-binding domain"/>
    <property type="match status" value="1"/>
</dbReference>
<organism evidence="2 3">
    <name type="scientific">Aquabacterium olei</name>
    <dbReference type="NCBI Taxonomy" id="1296669"/>
    <lineage>
        <taxon>Bacteria</taxon>
        <taxon>Pseudomonadati</taxon>
        <taxon>Pseudomonadota</taxon>
        <taxon>Betaproteobacteria</taxon>
        <taxon>Burkholderiales</taxon>
        <taxon>Aquabacterium</taxon>
    </lineage>
</organism>
<dbReference type="KEGG" id="aon:DEH84_04130"/>
<protein>
    <submittedName>
        <fullName evidence="2">NAD/FAD-dependent oxidoreductase</fullName>
    </submittedName>
</protein>
<dbReference type="PANTHER" id="PTHR16128">
    <property type="entry name" value="FAD/NAD(P)-BINDING OXIDOREDUCTASE FAMILY PROTEIN"/>
    <property type="match status" value="1"/>
</dbReference>
<proteinExistence type="predicted"/>